<dbReference type="EMBL" id="CM042883">
    <property type="protein sequence ID" value="KAI4377514.1"/>
    <property type="molecule type" value="Genomic_DNA"/>
</dbReference>
<organism evidence="1 2">
    <name type="scientific">Melastoma candidum</name>
    <dbReference type="NCBI Taxonomy" id="119954"/>
    <lineage>
        <taxon>Eukaryota</taxon>
        <taxon>Viridiplantae</taxon>
        <taxon>Streptophyta</taxon>
        <taxon>Embryophyta</taxon>
        <taxon>Tracheophyta</taxon>
        <taxon>Spermatophyta</taxon>
        <taxon>Magnoliopsida</taxon>
        <taxon>eudicotyledons</taxon>
        <taxon>Gunneridae</taxon>
        <taxon>Pentapetalae</taxon>
        <taxon>rosids</taxon>
        <taxon>malvids</taxon>
        <taxon>Myrtales</taxon>
        <taxon>Melastomataceae</taxon>
        <taxon>Melastomatoideae</taxon>
        <taxon>Melastomateae</taxon>
        <taxon>Melastoma</taxon>
    </lineage>
</organism>
<keyword evidence="2" id="KW-1185">Reference proteome</keyword>
<proteinExistence type="predicted"/>
<name>A0ACB9RF66_9MYRT</name>
<evidence type="ECO:0000313" key="1">
    <source>
        <dbReference type="EMBL" id="KAI4377514.1"/>
    </source>
</evidence>
<protein>
    <submittedName>
        <fullName evidence="1">Uncharacterized protein</fullName>
    </submittedName>
</protein>
<sequence length="242" mass="25603">MTKATSILLPLALLLFVSAASMPDSQIKVTNNPADQLVTILNNNRTASNASSLYDNPGLACIALQYIKAYQGNCDAVGGPKAEKPADSDFASTFAPNCGVQVSSLAPTTGRLLGCETKYVSPSEAFNRILMKNEKSIEIVTSKNYTEVGAAVSGSDGGSPYFWCILFSNGTRNSSFVYEGSEPTITRPGCFSGANDDCSGSYSTLGNPTSGYIMLLLLAIWLICNAELFQPHPDKVAQANAL</sequence>
<evidence type="ECO:0000313" key="2">
    <source>
        <dbReference type="Proteomes" id="UP001057402"/>
    </source>
</evidence>
<reference evidence="2" key="1">
    <citation type="journal article" date="2023" name="Front. Plant Sci.">
        <title>Chromosomal-level genome assembly of Melastoma candidum provides insights into trichome evolution.</title>
        <authorList>
            <person name="Zhong Y."/>
            <person name="Wu W."/>
            <person name="Sun C."/>
            <person name="Zou P."/>
            <person name="Liu Y."/>
            <person name="Dai S."/>
            <person name="Zhou R."/>
        </authorList>
    </citation>
    <scope>NUCLEOTIDE SEQUENCE [LARGE SCALE GENOMIC DNA]</scope>
</reference>
<accession>A0ACB9RF66</accession>
<comment type="caution">
    <text evidence="1">The sequence shown here is derived from an EMBL/GenBank/DDBJ whole genome shotgun (WGS) entry which is preliminary data.</text>
</comment>
<gene>
    <name evidence="1" type="ORF">MLD38_015124</name>
</gene>
<dbReference type="Proteomes" id="UP001057402">
    <property type="component" value="Chromosome 4"/>
</dbReference>